<sequence length="66" mass="6942">MPISLNGQPRELPAPWHIADLVADLGFTGKRVAVEVNGEIVPKSRYGSTCLAVDDRVEVVIAVGGG</sequence>
<proteinExistence type="predicted"/>
<dbReference type="Gene3D" id="3.10.20.30">
    <property type="match status" value="1"/>
</dbReference>
<dbReference type="Pfam" id="PF02597">
    <property type="entry name" value="ThiS"/>
    <property type="match status" value="1"/>
</dbReference>
<organism evidence="1 2">
    <name type="scientific">Zoogloea oleivorans</name>
    <dbReference type="NCBI Taxonomy" id="1552750"/>
    <lineage>
        <taxon>Bacteria</taxon>
        <taxon>Pseudomonadati</taxon>
        <taxon>Pseudomonadota</taxon>
        <taxon>Betaproteobacteria</taxon>
        <taxon>Rhodocyclales</taxon>
        <taxon>Zoogloeaceae</taxon>
        <taxon>Zoogloea</taxon>
    </lineage>
</organism>
<dbReference type="CDD" id="cd00565">
    <property type="entry name" value="Ubl_ThiS"/>
    <property type="match status" value="1"/>
</dbReference>
<dbReference type="PANTHER" id="PTHR34472:SF1">
    <property type="entry name" value="SULFUR CARRIER PROTEIN THIS"/>
    <property type="match status" value="1"/>
</dbReference>
<dbReference type="SUPFAM" id="SSF54285">
    <property type="entry name" value="MoaD/ThiS"/>
    <property type="match status" value="1"/>
</dbReference>
<dbReference type="Proteomes" id="UP000389128">
    <property type="component" value="Unassembled WGS sequence"/>
</dbReference>
<reference evidence="1 2" key="1">
    <citation type="submission" date="2019-01" db="EMBL/GenBank/DDBJ databases">
        <title>Zoogloea oleivorans genome sequencing and assembly.</title>
        <authorList>
            <person name="Tancsics A."/>
            <person name="Farkas M."/>
            <person name="Kriszt B."/>
            <person name="Maroti G."/>
            <person name="Horvath B."/>
        </authorList>
    </citation>
    <scope>NUCLEOTIDE SEQUENCE [LARGE SCALE GENOMIC DNA]</scope>
    <source>
        <strain evidence="1 2">Buc</strain>
    </source>
</reference>
<dbReference type="InterPro" id="IPR016155">
    <property type="entry name" value="Mopterin_synth/thiamin_S_b"/>
</dbReference>
<accession>A0A6C2CD92</accession>
<dbReference type="InterPro" id="IPR010035">
    <property type="entry name" value="Thi_S"/>
</dbReference>
<gene>
    <name evidence="1" type="primary">thiS</name>
    <name evidence="1" type="ORF">ETQ85_23450</name>
</gene>
<dbReference type="AlphaFoldDB" id="A0A6C2CD92"/>
<protein>
    <submittedName>
        <fullName evidence="1">Sulfur carrier protein ThiS</fullName>
    </submittedName>
</protein>
<comment type="caution">
    <text evidence="1">The sequence shown here is derived from an EMBL/GenBank/DDBJ whole genome shotgun (WGS) entry which is preliminary data.</text>
</comment>
<dbReference type="PANTHER" id="PTHR34472">
    <property type="entry name" value="SULFUR CARRIER PROTEIN THIS"/>
    <property type="match status" value="1"/>
</dbReference>
<name>A0A6C2CD92_9RHOO</name>
<dbReference type="InterPro" id="IPR003749">
    <property type="entry name" value="ThiS/MoaD-like"/>
</dbReference>
<dbReference type="NCBIfam" id="TIGR01683">
    <property type="entry name" value="thiS"/>
    <property type="match status" value="1"/>
</dbReference>
<keyword evidence="2" id="KW-1185">Reference proteome</keyword>
<evidence type="ECO:0000313" key="2">
    <source>
        <dbReference type="Proteomes" id="UP000389128"/>
    </source>
</evidence>
<evidence type="ECO:0000313" key="1">
    <source>
        <dbReference type="EMBL" id="TYC51927.1"/>
    </source>
</evidence>
<dbReference type="EMBL" id="SDKK01000036">
    <property type="protein sequence ID" value="TYC51927.1"/>
    <property type="molecule type" value="Genomic_DNA"/>
</dbReference>
<dbReference type="InterPro" id="IPR012675">
    <property type="entry name" value="Beta-grasp_dom_sf"/>
</dbReference>
<dbReference type="OrthoDB" id="9800283at2"/>